<evidence type="ECO:0000313" key="2">
    <source>
        <dbReference type="Proteomes" id="UP000003489"/>
    </source>
</evidence>
<accession>B9ACJ5</accession>
<reference evidence="1 2" key="1">
    <citation type="submission" date="2008-10" db="EMBL/GenBank/DDBJ databases">
        <authorList>
            <person name="Fulton L."/>
            <person name="Clifton S."/>
            <person name="Fulton B."/>
            <person name="Xu J."/>
            <person name="Minx P."/>
            <person name="Pepin K.H."/>
            <person name="Johnson M."/>
            <person name="Bhonagiri V."/>
            <person name="Nash W.E."/>
            <person name="Mardis E.R."/>
            <person name="Wilson R.K."/>
        </authorList>
    </citation>
    <scope>NUCLEOTIDE SEQUENCE [LARGE SCALE GENOMIC DNA]</scope>
    <source>
        <strain evidence="1 2">DSM 2375</strain>
    </source>
</reference>
<reference evidence="1 2" key="2">
    <citation type="submission" date="2008-11" db="EMBL/GenBank/DDBJ databases">
        <title>Draft genome sequence of Methanobrevibacter smithii (DSM 2375).</title>
        <authorList>
            <person name="Sudarsanam P."/>
            <person name="Ley R."/>
            <person name="Guruge J."/>
            <person name="Turnbaugh P.J."/>
            <person name="Mahowald M."/>
            <person name="Liep D."/>
            <person name="Gordon J."/>
        </authorList>
    </citation>
    <scope>NUCLEOTIDE SEQUENCE [LARGE SCALE GENOMIC DNA]</scope>
    <source>
        <strain evidence="1 2">DSM 2375</strain>
    </source>
</reference>
<evidence type="ECO:0000313" key="1">
    <source>
        <dbReference type="EMBL" id="EEE41185.1"/>
    </source>
</evidence>
<proteinExistence type="predicted"/>
<dbReference type="Proteomes" id="UP000003489">
    <property type="component" value="Unassembled WGS sequence"/>
</dbReference>
<dbReference type="AlphaFoldDB" id="B9ACJ5"/>
<comment type="caution">
    <text evidence="1">The sequence shown here is derived from an EMBL/GenBank/DDBJ whole genome shotgun (WGS) entry which is preliminary data.</text>
</comment>
<name>B9ACJ5_METSM</name>
<dbReference type="EMBL" id="ABYW01000001">
    <property type="protein sequence ID" value="EEE41185.1"/>
    <property type="molecule type" value="Genomic_DNA"/>
</dbReference>
<dbReference type="HOGENOM" id="CLU_2968521_0_0_2"/>
<gene>
    <name evidence="1" type="ORF">METSMIALI_00066</name>
</gene>
<sequence length="58" mass="6977">MSLKELLEEAEEDEMKGVKWKHSMLKSKLVEYTSHVSKLCCRNRPKRNELYHLFLQVL</sequence>
<organism evidence="1 2">
    <name type="scientific">Methanobrevibacter smithii DSM 2375</name>
    <dbReference type="NCBI Taxonomy" id="483214"/>
    <lineage>
        <taxon>Archaea</taxon>
        <taxon>Methanobacteriati</taxon>
        <taxon>Methanobacteriota</taxon>
        <taxon>Methanomada group</taxon>
        <taxon>Methanobacteria</taxon>
        <taxon>Methanobacteriales</taxon>
        <taxon>Methanobacteriaceae</taxon>
        <taxon>Methanobrevibacter</taxon>
    </lineage>
</organism>
<protein>
    <submittedName>
        <fullName evidence="1">Uncharacterized protein</fullName>
    </submittedName>
</protein>